<dbReference type="RefSeq" id="WP_379710918.1">
    <property type="nucleotide sequence ID" value="NZ_JBHSCZ010000005.1"/>
</dbReference>
<dbReference type="EMBL" id="JBHSCZ010000005">
    <property type="protein sequence ID" value="MFC4263841.1"/>
    <property type="molecule type" value="Genomic_DNA"/>
</dbReference>
<keyword evidence="1" id="KW-0472">Membrane</keyword>
<accession>A0ABV8QU71</accession>
<reference evidence="3" key="1">
    <citation type="journal article" date="2019" name="Int. J. Syst. Evol. Microbiol.">
        <title>The Global Catalogue of Microorganisms (GCM) 10K type strain sequencing project: providing services to taxonomists for standard genome sequencing and annotation.</title>
        <authorList>
            <consortium name="The Broad Institute Genomics Platform"/>
            <consortium name="The Broad Institute Genome Sequencing Center for Infectious Disease"/>
            <person name="Wu L."/>
            <person name="Ma J."/>
        </authorList>
    </citation>
    <scope>NUCLEOTIDE SEQUENCE [LARGE SCALE GENOMIC DNA]</scope>
    <source>
        <strain evidence="3">CECT 8289</strain>
    </source>
</reference>
<feature type="transmembrane region" description="Helical" evidence="1">
    <location>
        <begin position="112"/>
        <end position="131"/>
    </location>
</feature>
<dbReference type="InterPro" id="IPR036736">
    <property type="entry name" value="ACP-like_sf"/>
</dbReference>
<dbReference type="Proteomes" id="UP001595907">
    <property type="component" value="Unassembled WGS sequence"/>
</dbReference>
<gene>
    <name evidence="2" type="ORF">ACFOWM_13170</name>
</gene>
<evidence type="ECO:0000313" key="3">
    <source>
        <dbReference type="Proteomes" id="UP001595907"/>
    </source>
</evidence>
<proteinExistence type="predicted"/>
<keyword evidence="3" id="KW-1185">Reference proteome</keyword>
<evidence type="ECO:0000313" key="2">
    <source>
        <dbReference type="EMBL" id="MFC4263841.1"/>
    </source>
</evidence>
<keyword evidence="1" id="KW-1133">Transmembrane helix</keyword>
<organism evidence="2 3">
    <name type="scientific">Ferruginibacter yonginensis</name>
    <dbReference type="NCBI Taxonomy" id="1310416"/>
    <lineage>
        <taxon>Bacteria</taxon>
        <taxon>Pseudomonadati</taxon>
        <taxon>Bacteroidota</taxon>
        <taxon>Chitinophagia</taxon>
        <taxon>Chitinophagales</taxon>
        <taxon>Chitinophagaceae</taxon>
        <taxon>Ferruginibacter</taxon>
    </lineage>
</organism>
<name>A0ABV8QU71_9BACT</name>
<protein>
    <recommendedName>
        <fullName evidence="4">Acyl carrier protein</fullName>
    </recommendedName>
</protein>
<comment type="caution">
    <text evidence="2">The sequence shown here is derived from an EMBL/GenBank/DDBJ whole genome shotgun (WGS) entry which is preliminary data.</text>
</comment>
<evidence type="ECO:0008006" key="4">
    <source>
        <dbReference type="Google" id="ProtNLM"/>
    </source>
</evidence>
<keyword evidence="1" id="KW-0812">Transmembrane</keyword>
<feature type="transmembrane region" description="Helical" evidence="1">
    <location>
        <begin position="137"/>
        <end position="157"/>
    </location>
</feature>
<evidence type="ECO:0000256" key="1">
    <source>
        <dbReference type="SAM" id="Phobius"/>
    </source>
</evidence>
<sequence length="228" mass="26668">MITLEDYKLDNIDPEDFGDTLLKLEKSFGIKFEYNTFKDAKTFGDICDCIESQINFTNKEDCTTQQAFYKVRNAISLTQNIDKKNIETQTQLETVFPRQNRRQKVKEFKQELGISIDLLSMKTWLVLTIVIGFTSSIIAFFFSWKVAVCGLLFFYILNSILSKFSKEIKVETVGHLAEKITQEYYSQARRHSKTVNRSEIVKTIQDVFIAEHFLEREHLTREAQLGWK</sequence>
<dbReference type="Gene3D" id="1.10.1200.10">
    <property type="entry name" value="ACP-like"/>
    <property type="match status" value="1"/>
</dbReference>